<dbReference type="RefSeq" id="YP_001950087.1">
    <property type="nucleotide sequence ID" value="NC_010811.2"/>
</dbReference>
<reference evidence="1 2" key="1">
    <citation type="journal article" date="2010" name="Virology">
        <title>A jumbo phage infecting the phytopathogen Ralstonia solanacearum defines a new lineage of the Myoviridae family.</title>
        <authorList>
            <person name="Yamada T."/>
            <person name="Satoh S."/>
            <person name="Ishikawa H."/>
            <person name="Fujiwara A."/>
            <person name="Kawasaki T."/>
            <person name="Fujie M."/>
            <person name="Ogata H."/>
        </authorList>
    </citation>
    <scope>NUCLEOTIDE SEQUENCE [LARGE SCALE GENOMIC DNA]</scope>
</reference>
<dbReference type="EMBL" id="AB366653">
    <property type="protein sequence ID" value="BAG41657.1"/>
    <property type="molecule type" value="Genomic_DNA"/>
</dbReference>
<name>B2ZYI9_9CAUD</name>
<evidence type="ECO:0000313" key="2">
    <source>
        <dbReference type="Proteomes" id="UP000001034"/>
    </source>
</evidence>
<sequence length="372" mass="39298">MVPSLKKEYQMPFVKDAVGAAENRLRNSVMGQSNSVKNVVGDTERQLSNAVSKGVSNAVNKGVQEAVGQAGSALSSLVRGDVSGAISSFNPGMIADSAFSGLLSGSGIALSSGGGDFAMSGSGGVSPGDALGGAQARSDPLLGCFWYCQLPIVGNTTQQGSTTSTGSSFVDAVSNFLQSNPLSGPLGGAQAGVGTSQLPWYYVEDATCPFRQYSQISIFREGRERHYPSRYSVGNLRLGLYADTRNVSLQYLQAWQATVLNPFASQYSEVLGGGWNRPTDYKRPINIYMLDPDKNVLMNIQYVECYPLDISPYALVSSSSERIIHQVDFSVGDVFINLIEVPPSLGDVVKQGITDVANAGLGLLGQGISALF</sequence>
<organism evidence="1 2">
    <name type="scientific">Ralstonia phage phiRSL1</name>
    <dbReference type="NCBI Taxonomy" id="1980924"/>
    <lineage>
        <taxon>Viruses</taxon>
        <taxon>Duplodnaviria</taxon>
        <taxon>Heunggongvirae</taxon>
        <taxon>Uroviricota</taxon>
        <taxon>Caudoviricetes</taxon>
        <taxon>Mieseafarmvirus</taxon>
        <taxon>Mieseafarmvirus RSL1</taxon>
    </lineage>
</organism>
<evidence type="ECO:0000313" key="1">
    <source>
        <dbReference type="EMBL" id="BAG41657.1"/>
    </source>
</evidence>
<proteinExistence type="predicted"/>
<keyword evidence="2" id="KW-1185">Reference proteome</keyword>
<dbReference type="GeneID" id="6369863"/>
<dbReference type="KEGG" id="vg:6369863"/>
<accession>B2ZYI9</accession>
<protein>
    <submittedName>
        <fullName evidence="1">Uncharacterized protein</fullName>
    </submittedName>
</protein>
<dbReference type="Proteomes" id="UP000001034">
    <property type="component" value="Segment"/>
</dbReference>